<dbReference type="AlphaFoldDB" id="A0A3R9YN36"/>
<evidence type="ECO:0000256" key="5">
    <source>
        <dbReference type="ARBA" id="ARBA00023136"/>
    </source>
</evidence>
<dbReference type="Pfam" id="PF09678">
    <property type="entry name" value="Caa3_CtaG"/>
    <property type="match status" value="1"/>
</dbReference>
<dbReference type="GO" id="GO:0005886">
    <property type="term" value="C:plasma membrane"/>
    <property type="evidence" value="ECO:0007669"/>
    <property type="project" value="UniProtKB-SubCell"/>
</dbReference>
<feature type="transmembrane region" description="Helical" evidence="6">
    <location>
        <begin position="89"/>
        <end position="111"/>
    </location>
</feature>
<dbReference type="Proteomes" id="UP000274661">
    <property type="component" value="Unassembled WGS sequence"/>
</dbReference>
<dbReference type="EMBL" id="RWJF01000001">
    <property type="protein sequence ID" value="RST31275.1"/>
    <property type="molecule type" value="Genomic_DNA"/>
</dbReference>
<dbReference type="OrthoDB" id="259025at2"/>
<feature type="transmembrane region" description="Helical" evidence="6">
    <location>
        <begin position="22"/>
        <end position="39"/>
    </location>
</feature>
<reference evidence="7 8" key="1">
    <citation type="submission" date="2018-12" db="EMBL/GenBank/DDBJ databases">
        <title>Sphingomonas sp. HMF7854 Genome sequencing and assembly.</title>
        <authorList>
            <person name="Cha I."/>
            <person name="Kang H."/>
            <person name="Kim H."/>
            <person name="Kang J."/>
            <person name="Joh K."/>
        </authorList>
    </citation>
    <scope>NUCLEOTIDE SEQUENCE [LARGE SCALE GENOMIC DNA]</scope>
    <source>
        <strain evidence="7 8">HMF7854</strain>
    </source>
</reference>
<evidence type="ECO:0000256" key="6">
    <source>
        <dbReference type="SAM" id="Phobius"/>
    </source>
</evidence>
<evidence type="ECO:0000256" key="2">
    <source>
        <dbReference type="ARBA" id="ARBA00022475"/>
    </source>
</evidence>
<evidence type="ECO:0000256" key="3">
    <source>
        <dbReference type="ARBA" id="ARBA00022692"/>
    </source>
</evidence>
<sequence>MTTPAWAHGGEHHGGGWTFEPLVTSLLSLSVLTYGIGLCRMGRARDAIVPAWRIGSYIAAISLLIVALLSPFDARADSSFAWHMGQHLLLMIVAAPLLALANAHLVMLFAWPLRWRRRLGRAAVSVPGVKRGGYSKVAPWLAGVAFALGLWLWHAPTLYDAALESPTLHTLEHLTFLFSAAIFWRMVSTVGNRRLDPGSAILLVTLVGVQGNLMAALITLAPNPIYLHYQGAGALDDQQIAGMLMWVPAGLIYLASTAHAMWRLMDKNTGKFFSAAAQSAAWRQAERRSDLWQ</sequence>
<feature type="transmembrane region" description="Helical" evidence="6">
    <location>
        <begin position="51"/>
        <end position="69"/>
    </location>
</feature>
<gene>
    <name evidence="7" type="ORF">HMF7854_10840</name>
</gene>
<evidence type="ECO:0000313" key="7">
    <source>
        <dbReference type="EMBL" id="RST31275.1"/>
    </source>
</evidence>
<protein>
    <submittedName>
        <fullName evidence="7">Cytochrome c oxidase assembly protein</fullName>
    </submittedName>
</protein>
<comment type="caution">
    <text evidence="7">The sequence shown here is derived from an EMBL/GenBank/DDBJ whole genome shotgun (WGS) entry which is preliminary data.</text>
</comment>
<dbReference type="InterPro" id="IPR019108">
    <property type="entry name" value="Caa3_assmbl_CtaG-rel"/>
</dbReference>
<keyword evidence="2" id="KW-1003">Cell membrane</keyword>
<evidence type="ECO:0000313" key="8">
    <source>
        <dbReference type="Proteomes" id="UP000274661"/>
    </source>
</evidence>
<organism evidence="7 8">
    <name type="scientific">Sphingomonas ginkgonis</name>
    <dbReference type="NCBI Taxonomy" id="2315330"/>
    <lineage>
        <taxon>Bacteria</taxon>
        <taxon>Pseudomonadati</taxon>
        <taxon>Pseudomonadota</taxon>
        <taxon>Alphaproteobacteria</taxon>
        <taxon>Sphingomonadales</taxon>
        <taxon>Sphingomonadaceae</taxon>
        <taxon>Sphingomonas</taxon>
    </lineage>
</organism>
<evidence type="ECO:0000256" key="1">
    <source>
        <dbReference type="ARBA" id="ARBA00004651"/>
    </source>
</evidence>
<accession>A0A3R9YN36</accession>
<keyword evidence="8" id="KW-1185">Reference proteome</keyword>
<feature type="transmembrane region" description="Helical" evidence="6">
    <location>
        <begin position="137"/>
        <end position="155"/>
    </location>
</feature>
<keyword evidence="3 6" id="KW-0812">Transmembrane</keyword>
<comment type="subcellular location">
    <subcellularLocation>
        <location evidence="1">Cell membrane</location>
        <topology evidence="1">Multi-pass membrane protein</topology>
    </subcellularLocation>
</comment>
<proteinExistence type="predicted"/>
<dbReference type="RefSeq" id="WP_126719102.1">
    <property type="nucleotide sequence ID" value="NZ_RWJF01000001.1"/>
</dbReference>
<feature type="transmembrane region" description="Helical" evidence="6">
    <location>
        <begin position="167"/>
        <end position="187"/>
    </location>
</feature>
<evidence type="ECO:0000256" key="4">
    <source>
        <dbReference type="ARBA" id="ARBA00022989"/>
    </source>
</evidence>
<name>A0A3R9YN36_9SPHN</name>
<keyword evidence="4 6" id="KW-1133">Transmembrane helix</keyword>
<feature type="transmembrane region" description="Helical" evidence="6">
    <location>
        <begin position="240"/>
        <end position="262"/>
    </location>
</feature>
<keyword evidence="5 6" id="KW-0472">Membrane</keyword>
<feature type="transmembrane region" description="Helical" evidence="6">
    <location>
        <begin position="199"/>
        <end position="220"/>
    </location>
</feature>